<keyword evidence="8" id="KW-0539">Nucleus</keyword>
<dbReference type="GO" id="GO:0006281">
    <property type="term" value="P:DNA repair"/>
    <property type="evidence" value="ECO:0007669"/>
    <property type="project" value="UniProtKB-KW"/>
</dbReference>
<evidence type="ECO:0000256" key="2">
    <source>
        <dbReference type="ARBA" id="ARBA00006254"/>
    </source>
</evidence>
<keyword evidence="9" id="KW-0131">Cell cycle</keyword>
<keyword evidence="5" id="KW-0227">DNA damage</keyword>
<dbReference type="GO" id="GO:0009556">
    <property type="term" value="P:microsporogenesis"/>
    <property type="evidence" value="ECO:0007669"/>
    <property type="project" value="UniProtKB-ARBA"/>
</dbReference>
<protein>
    <submittedName>
        <fullName evidence="12">DNA oxidative demethylase ALK</fullName>
    </submittedName>
</protein>
<feature type="region of interest" description="Disordered" evidence="11">
    <location>
        <begin position="19"/>
        <end position="56"/>
    </location>
</feature>
<keyword evidence="6" id="KW-0498">Mitosis</keyword>
<dbReference type="GO" id="GO:0035825">
    <property type="term" value="P:homologous recombination"/>
    <property type="evidence" value="ECO:0007669"/>
    <property type="project" value="UniProtKB-ARBA"/>
</dbReference>
<comment type="function">
    <text evidence="10">Cohesin cofactor dispensable during the meiotic division but playing an important role in DNA repair by homologous recombination (HR) probably by helping SMC5/SMC6 complex. Regulator of sister chromatid cohesion in mitosis which may stabilize cohesin complex association with chromatin. May couple sister chromatid cohesion during mitosis to DNA replication. Cohesion ensures that chromosome partitioning is accurate in both meiotic and mitotic cells and plays an important role in DNA repair.</text>
</comment>
<comment type="similarity">
    <text evidence="3">Belongs to the alkB family.</text>
</comment>
<dbReference type="GO" id="GO:0007064">
    <property type="term" value="P:mitotic sister chromatid cohesion"/>
    <property type="evidence" value="ECO:0007669"/>
    <property type="project" value="InterPro"/>
</dbReference>
<evidence type="ECO:0000256" key="5">
    <source>
        <dbReference type="ARBA" id="ARBA00022763"/>
    </source>
</evidence>
<comment type="subcellular location">
    <subcellularLocation>
        <location evidence="1">Nucleus</location>
    </subcellularLocation>
</comment>
<dbReference type="CDD" id="cd20404">
    <property type="entry name" value="Tudor_Agenet_AtEML-like"/>
    <property type="match status" value="1"/>
</dbReference>
<dbReference type="InterPro" id="IPR037151">
    <property type="entry name" value="AlkB-like_sf"/>
</dbReference>
<feature type="compositionally biased region" description="Basic residues" evidence="11">
    <location>
        <begin position="158"/>
        <end position="169"/>
    </location>
</feature>
<evidence type="ECO:0000256" key="4">
    <source>
        <dbReference type="ARBA" id="ARBA00022737"/>
    </source>
</evidence>
<dbReference type="GO" id="GO:0005634">
    <property type="term" value="C:nucleus"/>
    <property type="evidence" value="ECO:0007669"/>
    <property type="project" value="UniProtKB-SubCell"/>
</dbReference>
<evidence type="ECO:0000256" key="6">
    <source>
        <dbReference type="ARBA" id="ARBA00022776"/>
    </source>
</evidence>
<proteinExistence type="inferred from homology"/>
<feature type="region of interest" description="Disordered" evidence="11">
    <location>
        <begin position="106"/>
        <end position="361"/>
    </location>
</feature>
<feature type="compositionally biased region" description="Basic and acidic residues" evidence="11">
    <location>
        <begin position="328"/>
        <end position="337"/>
    </location>
</feature>
<keyword evidence="7" id="KW-0234">DNA repair</keyword>
<feature type="compositionally biased region" description="Basic and acidic residues" evidence="11">
    <location>
        <begin position="106"/>
        <end position="119"/>
    </location>
</feature>
<dbReference type="FunFam" id="2.30.30.140:FF:000033">
    <property type="entry name" value="Binding protein"/>
    <property type="match status" value="1"/>
</dbReference>
<organism evidence="12">
    <name type="scientific">Sesamum latifolium</name>
    <dbReference type="NCBI Taxonomy" id="2727402"/>
    <lineage>
        <taxon>Eukaryota</taxon>
        <taxon>Viridiplantae</taxon>
        <taxon>Streptophyta</taxon>
        <taxon>Embryophyta</taxon>
        <taxon>Tracheophyta</taxon>
        <taxon>Spermatophyta</taxon>
        <taxon>Magnoliopsida</taxon>
        <taxon>eudicotyledons</taxon>
        <taxon>Gunneridae</taxon>
        <taxon>Pentapetalae</taxon>
        <taxon>asterids</taxon>
        <taxon>lamiids</taxon>
        <taxon>Lamiales</taxon>
        <taxon>Pedaliaceae</taxon>
        <taxon>Sesamum</taxon>
    </lineage>
</organism>
<reference evidence="12" key="2">
    <citation type="journal article" date="2024" name="Plant">
        <title>Genomic evolution and insights into agronomic trait innovations of Sesamum species.</title>
        <authorList>
            <person name="Miao H."/>
            <person name="Wang L."/>
            <person name="Qu L."/>
            <person name="Liu H."/>
            <person name="Sun Y."/>
            <person name="Le M."/>
            <person name="Wang Q."/>
            <person name="Wei S."/>
            <person name="Zheng Y."/>
            <person name="Lin W."/>
            <person name="Duan Y."/>
            <person name="Cao H."/>
            <person name="Xiong S."/>
            <person name="Wang X."/>
            <person name="Wei L."/>
            <person name="Li C."/>
            <person name="Ma Q."/>
            <person name="Ju M."/>
            <person name="Zhao R."/>
            <person name="Li G."/>
            <person name="Mu C."/>
            <person name="Tian Q."/>
            <person name="Mei H."/>
            <person name="Zhang T."/>
            <person name="Gao T."/>
            <person name="Zhang H."/>
        </authorList>
    </citation>
    <scope>NUCLEOTIDE SEQUENCE</scope>
    <source>
        <strain evidence="12">KEN1</strain>
    </source>
</reference>
<dbReference type="PANTHER" id="PTHR12663:SF0">
    <property type="entry name" value="PRECOCIOUS DISSOCIATION OF SISTERS 5, ISOFORM A"/>
    <property type="match status" value="1"/>
</dbReference>
<evidence type="ECO:0000256" key="10">
    <source>
        <dbReference type="ARBA" id="ARBA00058864"/>
    </source>
</evidence>
<feature type="compositionally biased region" description="Acidic residues" evidence="11">
    <location>
        <begin position="284"/>
        <end position="297"/>
    </location>
</feature>
<evidence type="ECO:0000256" key="7">
    <source>
        <dbReference type="ARBA" id="ARBA00023204"/>
    </source>
</evidence>
<name>A0AAW2WNT2_9LAMI</name>
<dbReference type="EMBL" id="JACGWN010000007">
    <property type="protein sequence ID" value="KAL0443058.1"/>
    <property type="molecule type" value="Genomic_DNA"/>
</dbReference>
<gene>
    <name evidence="12" type="ORF">Slati_2028500</name>
</gene>
<keyword evidence="6" id="KW-0132">Cell division</keyword>
<dbReference type="InterPro" id="IPR039776">
    <property type="entry name" value="Pds5"/>
</dbReference>
<sequence>MKEKLSESAESDLLVSCIGKKSSSSSKQKGKRSAEALNDSPTPKCTTPDNGSSDADLIGCRIKVWWPMDKQFYEGVVKSFDTQKKKHVILYDDGDVEVLRLERERWELIDNGQKSEKRSGSSKGFRPKGGSSGQRKKLIGVSEKDKKMEVKSPSSQVRGKRTPRKSPKQRQKDLLKSDSSMESGESPDVPNPESTTKPMVNDSDSEKEQNARVDESVSDEEPTKKDMKQEEDAEKGSAEAEELKEDEDDSENTQSDNVGGSPLKADASDNEVASSSGEKQLDEAKEESDREADEADNNDSCQPAALDNPEKKTPASDSLDAEVSDDELLLRTEHDPVTDPGKGTAPEPENATADKPKKPVVVDLGNGSQVLHMQRFISYQDSWKYFDYLDKNIPWTRPTITVFARSHVQPRDTCYVASEGLTQLTYSGYQPHAYSWDEFPPLKEILDLLSQLEEMRVNLPARDQRSLVVAINILSC</sequence>
<comment type="similarity">
    <text evidence="2">Belongs to the PDS5 family.</text>
</comment>
<feature type="compositionally biased region" description="Basic and acidic residues" evidence="11">
    <location>
        <begin position="204"/>
        <end position="238"/>
    </location>
</feature>
<evidence type="ECO:0000313" key="12">
    <source>
        <dbReference type="EMBL" id="KAL0443058.1"/>
    </source>
</evidence>
<evidence type="ECO:0000256" key="9">
    <source>
        <dbReference type="ARBA" id="ARBA00023306"/>
    </source>
</evidence>
<reference evidence="12" key="1">
    <citation type="submission" date="2020-06" db="EMBL/GenBank/DDBJ databases">
        <authorList>
            <person name="Li T."/>
            <person name="Hu X."/>
            <person name="Zhang T."/>
            <person name="Song X."/>
            <person name="Zhang H."/>
            <person name="Dai N."/>
            <person name="Sheng W."/>
            <person name="Hou X."/>
            <person name="Wei L."/>
        </authorList>
    </citation>
    <scope>NUCLEOTIDE SEQUENCE</scope>
    <source>
        <strain evidence="12">KEN1</strain>
        <tissue evidence="12">Leaf</tissue>
    </source>
</reference>
<keyword evidence="4" id="KW-0677">Repeat</keyword>
<evidence type="ECO:0000256" key="11">
    <source>
        <dbReference type="SAM" id="MobiDB-lite"/>
    </source>
</evidence>
<dbReference type="PANTHER" id="PTHR12663">
    <property type="entry name" value="ANDROGEN INDUCED INHIBITOR OF PROLIFERATION AS3 / PDS5-RELATED"/>
    <property type="match status" value="1"/>
</dbReference>
<evidence type="ECO:0000256" key="1">
    <source>
        <dbReference type="ARBA" id="ARBA00004123"/>
    </source>
</evidence>
<dbReference type="SUPFAM" id="SSF51197">
    <property type="entry name" value="Clavaminate synthase-like"/>
    <property type="match status" value="1"/>
</dbReference>
<evidence type="ECO:0000256" key="3">
    <source>
        <dbReference type="ARBA" id="ARBA00007879"/>
    </source>
</evidence>
<comment type="caution">
    <text evidence="12">The sequence shown here is derived from an EMBL/GenBank/DDBJ whole genome shotgun (WGS) entry which is preliminary data.</text>
</comment>
<feature type="compositionally biased region" description="Acidic residues" evidence="11">
    <location>
        <begin position="239"/>
        <end position="251"/>
    </location>
</feature>
<dbReference type="AlphaFoldDB" id="A0AAW2WNT2"/>
<accession>A0AAW2WNT2</accession>
<dbReference type="GO" id="GO:0000785">
    <property type="term" value="C:chromatin"/>
    <property type="evidence" value="ECO:0007669"/>
    <property type="project" value="TreeGrafter"/>
</dbReference>
<dbReference type="SUPFAM" id="SSF63748">
    <property type="entry name" value="Tudor/PWWP/MBT"/>
    <property type="match status" value="1"/>
</dbReference>
<dbReference type="Gene3D" id="2.30.30.140">
    <property type="match status" value="1"/>
</dbReference>
<evidence type="ECO:0000256" key="8">
    <source>
        <dbReference type="ARBA" id="ARBA00023242"/>
    </source>
</evidence>
<feature type="compositionally biased region" description="Polar residues" evidence="11">
    <location>
        <begin position="39"/>
        <end position="53"/>
    </location>
</feature>
<dbReference type="Gene3D" id="2.60.120.590">
    <property type="entry name" value="Alpha-ketoglutarate-dependent dioxygenase AlkB-like"/>
    <property type="match status" value="1"/>
</dbReference>